<evidence type="ECO:0000313" key="1">
    <source>
        <dbReference type="EMBL" id="EER09792.1"/>
    </source>
</evidence>
<dbReference type="EMBL" id="GG678006">
    <property type="protein sequence ID" value="EER09792.1"/>
    <property type="molecule type" value="Genomic_DNA"/>
</dbReference>
<dbReference type="RefSeq" id="XP_002777997.1">
    <property type="nucleotide sequence ID" value="XM_002777951.1"/>
</dbReference>
<organism evidence="2">
    <name type="scientific">Perkinsus marinus (strain ATCC 50983 / TXsc)</name>
    <dbReference type="NCBI Taxonomy" id="423536"/>
    <lineage>
        <taxon>Eukaryota</taxon>
        <taxon>Sar</taxon>
        <taxon>Alveolata</taxon>
        <taxon>Perkinsozoa</taxon>
        <taxon>Perkinsea</taxon>
        <taxon>Perkinsida</taxon>
        <taxon>Perkinsidae</taxon>
        <taxon>Perkinsus</taxon>
    </lineage>
</organism>
<protein>
    <submittedName>
        <fullName evidence="1">Uncharacterized protein</fullName>
    </submittedName>
</protein>
<accession>C5L0G9</accession>
<gene>
    <name evidence="1" type="ORF">Pmar_PMAR010735</name>
</gene>
<sequence>MAIEDGQLIAEEWKGTIVETAQPVVDLNGYSEKVTSADSDDSIEQHDEAVKSLGRLLRQQGDFQIACLESFKRATDGCASGERLLKESSQLKTALDCICKYVGIELVTAEEASEMFVANMNFASYVISAQEFFDSLHRSLDLKREIA</sequence>
<name>C5L0G9_PERM5</name>
<dbReference type="OrthoDB" id="427076at2759"/>
<dbReference type="Proteomes" id="UP000007800">
    <property type="component" value="Unassembled WGS sequence"/>
</dbReference>
<keyword evidence="2" id="KW-1185">Reference proteome</keyword>
<evidence type="ECO:0000313" key="2">
    <source>
        <dbReference type="Proteomes" id="UP000007800"/>
    </source>
</evidence>
<reference evidence="1 2" key="1">
    <citation type="submission" date="2008-07" db="EMBL/GenBank/DDBJ databases">
        <authorList>
            <person name="El-Sayed N."/>
            <person name="Caler E."/>
            <person name="Inman J."/>
            <person name="Amedeo P."/>
            <person name="Hass B."/>
            <person name="Wortman J."/>
        </authorList>
    </citation>
    <scope>NUCLEOTIDE SEQUENCE [LARGE SCALE GENOMIC DNA]</scope>
    <source>
        <strain evidence="2">ATCC 50983 / TXsc</strain>
    </source>
</reference>
<dbReference type="GeneID" id="9052728"/>
<dbReference type="AlphaFoldDB" id="C5L0G9"/>
<dbReference type="InParanoid" id="C5L0G9"/>
<proteinExistence type="predicted"/>